<dbReference type="AlphaFoldDB" id="A0AAD9MUS9"/>
<dbReference type="InterPro" id="IPR002938">
    <property type="entry name" value="FAD-bd"/>
</dbReference>
<sequence length="314" mass="35603">MLEGISMFKMLLLSSSHGDNVTVSYDLIVGCDGAHSAVRRQMMKSTLLNYSQEYIPHGYIEMSIPATKDGQFLIEENYLHIWPRNTFMMIGLPNTEDHTFVITLFMPFVKYESIQNEHDLLTFFETEFPTAVPLLGRENLVKTFFSTKPLPVITVKCSPYHIGDAAVIMGDAAHAMVPFYGQGMNCGFEDCLVFESILDQCGDDFAKALPEFTRLRNDDAKAICDLAMYNYIEMRASVNTRLFLVRKKLDNALNWLLPQIWIPLYTTVLLVVVSLTGFATLTLATSTVWLRFHSSEILSGSWMQQLSALFQLKT</sequence>
<name>A0AAD9MUS9_9ANNE</name>
<dbReference type="SUPFAM" id="SSF51905">
    <property type="entry name" value="FAD/NAD(P)-binding domain"/>
    <property type="match status" value="1"/>
</dbReference>
<reference evidence="9" key="1">
    <citation type="journal article" date="2023" name="Mol. Biol. Evol.">
        <title>Third-Generation Sequencing Reveals the Adaptive Role of the Epigenome in Three Deep-Sea Polychaetes.</title>
        <authorList>
            <person name="Perez M."/>
            <person name="Aroh O."/>
            <person name="Sun Y."/>
            <person name="Lan Y."/>
            <person name="Juniper S.K."/>
            <person name="Young C.R."/>
            <person name="Angers B."/>
            <person name="Qian P.Y."/>
        </authorList>
    </citation>
    <scope>NUCLEOTIDE SEQUENCE</scope>
    <source>
        <strain evidence="9">P08H-3</strain>
    </source>
</reference>
<keyword evidence="7" id="KW-0812">Transmembrane</keyword>
<evidence type="ECO:0000256" key="4">
    <source>
        <dbReference type="ARBA" id="ARBA00022857"/>
    </source>
</evidence>
<dbReference type="GO" id="GO:0004502">
    <property type="term" value="F:kynurenine 3-monooxygenase activity"/>
    <property type="evidence" value="ECO:0007669"/>
    <property type="project" value="TreeGrafter"/>
</dbReference>
<evidence type="ECO:0000256" key="6">
    <source>
        <dbReference type="ARBA" id="ARBA00023033"/>
    </source>
</evidence>
<dbReference type="InterPro" id="IPR036188">
    <property type="entry name" value="FAD/NAD-bd_sf"/>
</dbReference>
<dbReference type="PRINTS" id="PR00420">
    <property type="entry name" value="RNGMNOXGNASE"/>
</dbReference>
<evidence type="ECO:0000256" key="1">
    <source>
        <dbReference type="ARBA" id="ARBA00001974"/>
    </source>
</evidence>
<organism evidence="9 10">
    <name type="scientific">Paralvinella palmiformis</name>
    <dbReference type="NCBI Taxonomy" id="53620"/>
    <lineage>
        <taxon>Eukaryota</taxon>
        <taxon>Metazoa</taxon>
        <taxon>Spiralia</taxon>
        <taxon>Lophotrochozoa</taxon>
        <taxon>Annelida</taxon>
        <taxon>Polychaeta</taxon>
        <taxon>Sedentaria</taxon>
        <taxon>Canalipalpata</taxon>
        <taxon>Terebellida</taxon>
        <taxon>Terebelliformia</taxon>
        <taxon>Alvinellidae</taxon>
        <taxon>Paralvinella</taxon>
    </lineage>
</organism>
<evidence type="ECO:0000313" key="9">
    <source>
        <dbReference type="EMBL" id="KAK2144908.1"/>
    </source>
</evidence>
<keyword evidence="10" id="KW-1185">Reference proteome</keyword>
<evidence type="ECO:0000259" key="8">
    <source>
        <dbReference type="Pfam" id="PF01494"/>
    </source>
</evidence>
<keyword evidence="3" id="KW-0274">FAD</keyword>
<keyword evidence="4" id="KW-0521">NADP</keyword>
<dbReference type="EMBL" id="JAODUP010000721">
    <property type="protein sequence ID" value="KAK2144908.1"/>
    <property type="molecule type" value="Genomic_DNA"/>
</dbReference>
<gene>
    <name evidence="9" type="ORF">LSH36_721g03090</name>
</gene>
<evidence type="ECO:0000256" key="5">
    <source>
        <dbReference type="ARBA" id="ARBA00023002"/>
    </source>
</evidence>
<protein>
    <recommendedName>
        <fullName evidence="8">FAD-binding domain-containing protein</fullName>
    </recommendedName>
</protein>
<accession>A0AAD9MUS9</accession>
<comment type="cofactor">
    <cofactor evidence="1">
        <name>FAD</name>
        <dbReference type="ChEBI" id="CHEBI:57692"/>
    </cofactor>
</comment>
<dbReference type="PANTHER" id="PTHR46028:SF2">
    <property type="entry name" value="KYNURENINE 3-MONOOXYGENASE"/>
    <property type="match status" value="1"/>
</dbReference>
<dbReference type="Pfam" id="PF01494">
    <property type="entry name" value="FAD_binding_3"/>
    <property type="match status" value="1"/>
</dbReference>
<proteinExistence type="predicted"/>
<feature type="transmembrane region" description="Helical" evidence="7">
    <location>
        <begin position="260"/>
        <end position="284"/>
    </location>
</feature>
<dbReference type="GO" id="GO:0070189">
    <property type="term" value="P:kynurenine metabolic process"/>
    <property type="evidence" value="ECO:0007669"/>
    <property type="project" value="TreeGrafter"/>
</dbReference>
<evidence type="ECO:0000256" key="3">
    <source>
        <dbReference type="ARBA" id="ARBA00022827"/>
    </source>
</evidence>
<dbReference type="Gene3D" id="3.50.50.60">
    <property type="entry name" value="FAD/NAD(P)-binding domain"/>
    <property type="match status" value="1"/>
</dbReference>
<evidence type="ECO:0000313" key="10">
    <source>
        <dbReference type="Proteomes" id="UP001208570"/>
    </source>
</evidence>
<dbReference type="GO" id="GO:0005741">
    <property type="term" value="C:mitochondrial outer membrane"/>
    <property type="evidence" value="ECO:0007669"/>
    <property type="project" value="TreeGrafter"/>
</dbReference>
<feature type="domain" description="FAD-binding" evidence="8">
    <location>
        <begin position="14"/>
        <end position="192"/>
    </location>
</feature>
<dbReference type="GO" id="GO:0071949">
    <property type="term" value="F:FAD binding"/>
    <property type="evidence" value="ECO:0007669"/>
    <property type="project" value="InterPro"/>
</dbReference>
<dbReference type="PANTHER" id="PTHR46028">
    <property type="entry name" value="KYNURENINE 3-MONOOXYGENASE"/>
    <property type="match status" value="1"/>
</dbReference>
<keyword evidence="2" id="KW-0285">Flavoprotein</keyword>
<keyword evidence="6" id="KW-0503">Monooxygenase</keyword>
<keyword evidence="7" id="KW-0472">Membrane</keyword>
<keyword evidence="5" id="KW-0560">Oxidoreductase</keyword>
<evidence type="ECO:0000256" key="2">
    <source>
        <dbReference type="ARBA" id="ARBA00022630"/>
    </source>
</evidence>
<comment type="caution">
    <text evidence="9">The sequence shown here is derived from an EMBL/GenBank/DDBJ whole genome shotgun (WGS) entry which is preliminary data.</text>
</comment>
<evidence type="ECO:0000256" key="7">
    <source>
        <dbReference type="SAM" id="Phobius"/>
    </source>
</evidence>
<dbReference type="Proteomes" id="UP001208570">
    <property type="component" value="Unassembled WGS sequence"/>
</dbReference>
<keyword evidence="7" id="KW-1133">Transmembrane helix</keyword>